<protein>
    <submittedName>
        <fullName evidence="2">Uncharacterized protein</fullName>
    </submittedName>
</protein>
<evidence type="ECO:0000313" key="3">
    <source>
        <dbReference type="Proteomes" id="UP000004995"/>
    </source>
</evidence>
<evidence type="ECO:0000256" key="1">
    <source>
        <dbReference type="SAM" id="Phobius"/>
    </source>
</evidence>
<dbReference type="EMBL" id="AGNK02006139">
    <property type="status" value="NOT_ANNOTATED_CDS"/>
    <property type="molecule type" value="Genomic_DNA"/>
</dbReference>
<feature type="transmembrane region" description="Helical" evidence="1">
    <location>
        <begin position="24"/>
        <end position="46"/>
    </location>
</feature>
<proteinExistence type="predicted"/>
<accession>K4AIA1</accession>
<dbReference type="Gramene" id="KQK92830">
    <property type="protein sequence ID" value="KQK92830"/>
    <property type="gene ID" value="SETIT_038610mg"/>
</dbReference>
<keyword evidence="1" id="KW-1133">Transmembrane helix</keyword>
<dbReference type="HOGENOM" id="CLU_2890109_0_0_1"/>
<dbReference type="EnsemblPlants" id="KQK92830">
    <property type="protein sequence ID" value="KQK92830"/>
    <property type="gene ID" value="SETIT_038610mg"/>
</dbReference>
<dbReference type="Proteomes" id="UP000004995">
    <property type="component" value="Unassembled WGS sequence"/>
</dbReference>
<dbReference type="InParanoid" id="K4AIA1"/>
<organism evidence="2 3">
    <name type="scientific">Setaria italica</name>
    <name type="common">Foxtail millet</name>
    <name type="synonym">Panicum italicum</name>
    <dbReference type="NCBI Taxonomy" id="4555"/>
    <lineage>
        <taxon>Eukaryota</taxon>
        <taxon>Viridiplantae</taxon>
        <taxon>Streptophyta</taxon>
        <taxon>Embryophyta</taxon>
        <taxon>Tracheophyta</taxon>
        <taxon>Spermatophyta</taxon>
        <taxon>Magnoliopsida</taxon>
        <taxon>Liliopsida</taxon>
        <taxon>Poales</taxon>
        <taxon>Poaceae</taxon>
        <taxon>PACMAD clade</taxon>
        <taxon>Panicoideae</taxon>
        <taxon>Panicodae</taxon>
        <taxon>Paniceae</taxon>
        <taxon>Cenchrinae</taxon>
        <taxon>Setaria</taxon>
    </lineage>
</organism>
<name>K4AIA1_SETIT</name>
<sequence length="63" mass="6866">MVPPGKEDEMALRLDAEMWKVNPAAMLGNGGVILVLFEMPSGFALFSYDGVKLFLPNAIQVLL</sequence>
<reference evidence="2" key="2">
    <citation type="submission" date="2018-08" db="UniProtKB">
        <authorList>
            <consortium name="EnsemblPlants"/>
        </authorList>
    </citation>
    <scope>IDENTIFICATION</scope>
    <source>
        <strain evidence="2">Yugu1</strain>
    </source>
</reference>
<keyword evidence="1" id="KW-0812">Transmembrane</keyword>
<evidence type="ECO:0000313" key="2">
    <source>
        <dbReference type="EnsemblPlants" id="KQK92830"/>
    </source>
</evidence>
<dbReference type="AlphaFoldDB" id="K4AIA1"/>
<keyword evidence="3" id="KW-1185">Reference proteome</keyword>
<reference evidence="3" key="1">
    <citation type="journal article" date="2012" name="Nat. Biotechnol.">
        <title>Reference genome sequence of the model plant Setaria.</title>
        <authorList>
            <person name="Bennetzen J.L."/>
            <person name="Schmutz J."/>
            <person name="Wang H."/>
            <person name="Percifield R."/>
            <person name="Hawkins J."/>
            <person name="Pontaroli A.C."/>
            <person name="Estep M."/>
            <person name="Feng L."/>
            <person name="Vaughn J.N."/>
            <person name="Grimwood J."/>
            <person name="Jenkins J."/>
            <person name="Barry K."/>
            <person name="Lindquist E."/>
            <person name="Hellsten U."/>
            <person name="Deshpande S."/>
            <person name="Wang X."/>
            <person name="Wu X."/>
            <person name="Mitros T."/>
            <person name="Triplett J."/>
            <person name="Yang X."/>
            <person name="Ye C.Y."/>
            <person name="Mauro-Herrera M."/>
            <person name="Wang L."/>
            <person name="Li P."/>
            <person name="Sharma M."/>
            <person name="Sharma R."/>
            <person name="Ronald P.C."/>
            <person name="Panaud O."/>
            <person name="Kellogg E.A."/>
            <person name="Brutnell T.P."/>
            <person name="Doust A.N."/>
            <person name="Tuskan G.A."/>
            <person name="Rokhsar D."/>
            <person name="Devos K.M."/>
        </authorList>
    </citation>
    <scope>NUCLEOTIDE SEQUENCE [LARGE SCALE GENOMIC DNA]</scope>
    <source>
        <strain evidence="3">cv. Yugu1</strain>
    </source>
</reference>
<keyword evidence="1" id="KW-0472">Membrane</keyword>